<gene>
    <name evidence="2" type="ORF">GS398_09640</name>
</gene>
<dbReference type="CDD" id="cd02955">
    <property type="entry name" value="SSP411"/>
    <property type="match status" value="1"/>
</dbReference>
<dbReference type="Gene3D" id="1.50.10.10">
    <property type="match status" value="1"/>
</dbReference>
<dbReference type="PANTHER" id="PTHR42899:SF1">
    <property type="entry name" value="SPERMATOGENESIS-ASSOCIATED PROTEIN 20"/>
    <property type="match status" value="1"/>
</dbReference>
<dbReference type="InterPro" id="IPR012341">
    <property type="entry name" value="6hp_glycosidase-like_sf"/>
</dbReference>
<organism evidence="2 3">
    <name type="scientific">Hufsiella ginkgonis</name>
    <dbReference type="NCBI Taxonomy" id="2695274"/>
    <lineage>
        <taxon>Bacteria</taxon>
        <taxon>Pseudomonadati</taxon>
        <taxon>Bacteroidota</taxon>
        <taxon>Sphingobacteriia</taxon>
        <taxon>Sphingobacteriales</taxon>
        <taxon>Sphingobacteriaceae</taxon>
        <taxon>Hufsiella</taxon>
    </lineage>
</organism>
<evidence type="ECO:0000313" key="2">
    <source>
        <dbReference type="EMBL" id="MXV15566.1"/>
    </source>
</evidence>
<dbReference type="PIRSF" id="PIRSF006402">
    <property type="entry name" value="UCP006402_thioredoxin"/>
    <property type="match status" value="1"/>
</dbReference>
<dbReference type="Gene3D" id="3.40.30.10">
    <property type="entry name" value="Glutaredoxin"/>
    <property type="match status" value="1"/>
</dbReference>
<reference evidence="2 3" key="1">
    <citation type="submission" date="2019-11" db="EMBL/GenBank/DDBJ databases">
        <title>Pedobacter sp. HMF7056 Genome sequencing and assembly.</title>
        <authorList>
            <person name="Kang H."/>
            <person name="Kim H."/>
            <person name="Joh K."/>
        </authorList>
    </citation>
    <scope>NUCLEOTIDE SEQUENCE [LARGE SCALE GENOMIC DNA]</scope>
    <source>
        <strain evidence="2 3">HMF7056</strain>
    </source>
</reference>
<dbReference type="InterPro" id="IPR036249">
    <property type="entry name" value="Thioredoxin-like_sf"/>
</dbReference>
<dbReference type="PANTHER" id="PTHR42899">
    <property type="entry name" value="SPERMATOGENESIS-ASSOCIATED PROTEIN 20"/>
    <property type="match status" value="1"/>
</dbReference>
<dbReference type="InterPro" id="IPR004879">
    <property type="entry name" value="Ssp411-like_TRX"/>
</dbReference>
<feature type="domain" description="Spermatogenesis-associated protein 20-like TRX" evidence="1">
    <location>
        <begin position="3"/>
        <end position="156"/>
    </location>
</feature>
<protein>
    <submittedName>
        <fullName evidence="2">DUF255 domain-containing protein</fullName>
    </submittedName>
</protein>
<sequence length="672" mass="76784">MPNKLIGETSPYLQQHAHNPVNWYPWGDEALDLAVKENKLILVSIGYSACHWCHVMEHESFEDESVAAIMNAHFVCIKIDREERPDIDQVYMYAVQLMTGGGGWPLNCFCLPDQRPVYGGTYFRNGDWKNLLLNLSAFWRDRPAEAVEYAERLTEGIRNSEIPGIAEPVDLYTTRHLEDIFTPWKRYFDTTAGGYNRAPKFPLPNNWQFMFRYAWLMEDDAANLVARLTLEKMAYGGIYDHIGGGFARYSVDGEWHVPHFEKMLYDNAQLVSLYAEGYRYCGDPLYKQVVFETLDWLEREMTSPEGGFYSALDADSEGTEGKFYTFTRSELQELLGGDEPVFSTYFNVTETGNWQEEHTNIFKRKEDDSAVAHKLGMPETEMLKILARAKDKVARYRDTRIRPGLDNKILASWNGLMIRGLVDAYDAFAERPFLDSALKNARFVKEHLVLPDNSIKRLYQASPGEGWNGAGFLDDYAFIIDGFIALYEATFDENWLSDARKLADYAIAHFFDRQSGLFFYTSAGDKALIARKLEIMDNVIPSSNSMMAHNLYRLGHLFNDDKYVATARQMLANVFPHIKGYGSSYSNWAGLLLFEVFGLYEIAITGQGSMEKRQELATHYVPNKILFGGKTGTLPLLADKWLPETKIFVCKNRTCQLPVSEVAEALEQISDQ</sequence>
<dbReference type="GO" id="GO:0005975">
    <property type="term" value="P:carbohydrate metabolic process"/>
    <property type="evidence" value="ECO:0007669"/>
    <property type="project" value="InterPro"/>
</dbReference>
<dbReference type="Proteomes" id="UP000451233">
    <property type="component" value="Unassembled WGS sequence"/>
</dbReference>
<dbReference type="SUPFAM" id="SSF52833">
    <property type="entry name" value="Thioredoxin-like"/>
    <property type="match status" value="1"/>
</dbReference>
<dbReference type="EMBL" id="WVHS01000002">
    <property type="protein sequence ID" value="MXV15566.1"/>
    <property type="molecule type" value="Genomic_DNA"/>
</dbReference>
<comment type="caution">
    <text evidence="2">The sequence shown here is derived from an EMBL/GenBank/DDBJ whole genome shotgun (WGS) entry which is preliminary data.</text>
</comment>
<proteinExistence type="predicted"/>
<dbReference type="SUPFAM" id="SSF48208">
    <property type="entry name" value="Six-hairpin glycosidases"/>
    <property type="match status" value="1"/>
</dbReference>
<dbReference type="Gene3D" id="1.50.10.20">
    <property type="match status" value="1"/>
</dbReference>
<accession>A0A7K1XYE7</accession>
<dbReference type="InterPro" id="IPR008928">
    <property type="entry name" value="6-hairpin_glycosidase_sf"/>
</dbReference>
<dbReference type="AlphaFoldDB" id="A0A7K1XYE7"/>
<evidence type="ECO:0000313" key="3">
    <source>
        <dbReference type="Proteomes" id="UP000451233"/>
    </source>
</evidence>
<keyword evidence="3" id="KW-1185">Reference proteome</keyword>
<dbReference type="RefSeq" id="WP_160906552.1">
    <property type="nucleotide sequence ID" value="NZ_WVHS01000002.1"/>
</dbReference>
<name>A0A7K1XYE7_9SPHI</name>
<dbReference type="InterPro" id="IPR024705">
    <property type="entry name" value="Ssp411"/>
</dbReference>
<dbReference type="Pfam" id="PF03190">
    <property type="entry name" value="Thioredox_DsbH"/>
    <property type="match status" value="1"/>
</dbReference>
<evidence type="ECO:0000259" key="1">
    <source>
        <dbReference type="Pfam" id="PF03190"/>
    </source>
</evidence>